<evidence type="ECO:0000313" key="2">
    <source>
        <dbReference type="Proteomes" id="UP000223777"/>
    </source>
</evidence>
<dbReference type="RefSeq" id="WP_098764310.1">
    <property type="nucleotide sequence ID" value="NZ_NUIL01000015.1"/>
</dbReference>
<dbReference type="EMBL" id="NUIL01000015">
    <property type="protein sequence ID" value="PGO29229.1"/>
    <property type="molecule type" value="Genomic_DNA"/>
</dbReference>
<name>A0A2B9Q3D3_BACCE</name>
<protein>
    <submittedName>
        <fullName evidence="1">Uncharacterized protein</fullName>
    </submittedName>
</protein>
<reference evidence="1 2" key="1">
    <citation type="submission" date="2017-09" db="EMBL/GenBank/DDBJ databases">
        <title>Large-scale bioinformatics analysis of Bacillus genomes uncovers conserved roles of natural products in bacterial physiology.</title>
        <authorList>
            <consortium name="Agbiome Team Llc"/>
            <person name="Bleich R.M."/>
            <person name="Grubbs K.J."/>
            <person name="Santa Maria K.C."/>
            <person name="Allen S.E."/>
            <person name="Farag S."/>
            <person name="Shank E.A."/>
            <person name="Bowers A."/>
        </authorList>
    </citation>
    <scope>NUCLEOTIDE SEQUENCE [LARGE SCALE GENOMIC DNA]</scope>
    <source>
        <strain evidence="1 2">AFS050027</strain>
    </source>
</reference>
<dbReference type="AlphaFoldDB" id="A0A2B9Q3D3"/>
<dbReference type="Proteomes" id="UP000223777">
    <property type="component" value="Unassembled WGS sequence"/>
</dbReference>
<evidence type="ECO:0000313" key="1">
    <source>
        <dbReference type="EMBL" id="PGO29229.1"/>
    </source>
</evidence>
<gene>
    <name evidence="1" type="ORF">CN984_12455</name>
</gene>
<comment type="caution">
    <text evidence="1">The sequence shown here is derived from an EMBL/GenBank/DDBJ whole genome shotgun (WGS) entry which is preliminary data.</text>
</comment>
<organism evidence="1 2">
    <name type="scientific">Bacillus cereus</name>
    <dbReference type="NCBI Taxonomy" id="1396"/>
    <lineage>
        <taxon>Bacteria</taxon>
        <taxon>Bacillati</taxon>
        <taxon>Bacillota</taxon>
        <taxon>Bacilli</taxon>
        <taxon>Bacillales</taxon>
        <taxon>Bacillaceae</taxon>
        <taxon>Bacillus</taxon>
        <taxon>Bacillus cereus group</taxon>
    </lineage>
</organism>
<accession>A0A2B9Q3D3</accession>
<sequence>MKGMGSYTPVEMELNHLSIDEINELYLSGSLDKTYDEYERTGEINIKKTKAKAKARKGNNK</sequence>
<proteinExistence type="predicted"/>